<organism evidence="1 2">
    <name type="scientific">Pelistega ratti</name>
    <dbReference type="NCBI Taxonomy" id="2652177"/>
    <lineage>
        <taxon>Bacteria</taxon>
        <taxon>Pseudomonadati</taxon>
        <taxon>Pseudomonadota</taxon>
        <taxon>Betaproteobacteria</taxon>
        <taxon>Burkholderiales</taxon>
        <taxon>Alcaligenaceae</taxon>
        <taxon>Pelistega</taxon>
    </lineage>
</organism>
<dbReference type="PANTHER" id="PTHR34352:SF1">
    <property type="entry name" value="PROTEIN YHFA"/>
    <property type="match status" value="1"/>
</dbReference>
<dbReference type="Proteomes" id="UP000477651">
    <property type="component" value="Unassembled WGS sequence"/>
</dbReference>
<dbReference type="InterPro" id="IPR003718">
    <property type="entry name" value="OsmC/Ohr_fam"/>
</dbReference>
<name>A0A6L9Y7P0_9BURK</name>
<evidence type="ECO:0000313" key="1">
    <source>
        <dbReference type="EMBL" id="NEN76396.1"/>
    </source>
</evidence>
<gene>
    <name evidence="1" type="ORF">F9B74_08710</name>
</gene>
<dbReference type="AlphaFoldDB" id="A0A6L9Y7P0"/>
<dbReference type="PANTHER" id="PTHR34352">
    <property type="entry name" value="PROTEIN YHFA"/>
    <property type="match status" value="1"/>
</dbReference>
<dbReference type="EMBL" id="JAAGYR010000018">
    <property type="protein sequence ID" value="NEN76396.1"/>
    <property type="molecule type" value="Genomic_DNA"/>
</dbReference>
<dbReference type="RefSeq" id="WP_163764827.1">
    <property type="nucleotide sequence ID" value="NZ_JAAGYR010000018.1"/>
</dbReference>
<dbReference type="Pfam" id="PF02566">
    <property type="entry name" value="OsmC"/>
    <property type="match status" value="1"/>
</dbReference>
<protein>
    <submittedName>
        <fullName evidence="1">Peroxiredoxin</fullName>
    </submittedName>
</protein>
<comment type="caution">
    <text evidence="1">The sequence shown here is derived from an EMBL/GenBank/DDBJ whole genome shotgun (WGS) entry which is preliminary data.</text>
</comment>
<proteinExistence type="predicted"/>
<reference evidence="1 2" key="1">
    <citation type="submission" date="2020-02" db="EMBL/GenBank/DDBJ databases">
        <title>Pelistega sp. NLN82 were isolated from wild rodents of the Hainan Island.</title>
        <authorList>
            <person name="Niu N."/>
            <person name="Zhou J."/>
        </authorList>
    </citation>
    <scope>NUCLEOTIDE SEQUENCE [LARGE SCALE GENOMIC DNA]</scope>
    <source>
        <strain evidence="1 2">NLN82</strain>
    </source>
</reference>
<dbReference type="InterPro" id="IPR015946">
    <property type="entry name" value="KH_dom-like_a/b"/>
</dbReference>
<sequence>MQCAIEWDNTNGMLFIAQTDSGYRITMDSALDSHQHLAASPMELLLSGAGGCAASNVVVILKHNQQDISRCLVNITAEMNSTHPKVFTHIHFHFTVIGKALEAHIVNRAVKRAHDKYCSAIAMLEKTATISYSVSIEETHS</sequence>
<dbReference type="Gene3D" id="3.30.300.20">
    <property type="match status" value="1"/>
</dbReference>
<keyword evidence="2" id="KW-1185">Reference proteome</keyword>
<evidence type="ECO:0000313" key="2">
    <source>
        <dbReference type="Proteomes" id="UP000477651"/>
    </source>
</evidence>
<dbReference type="InterPro" id="IPR036102">
    <property type="entry name" value="OsmC/Ohrsf"/>
</dbReference>
<dbReference type="SUPFAM" id="SSF82784">
    <property type="entry name" value="OsmC-like"/>
    <property type="match status" value="1"/>
</dbReference>
<accession>A0A6L9Y7P0</accession>